<dbReference type="EMBL" id="KQ976662">
    <property type="protein sequence ID" value="KYM78423.1"/>
    <property type="molecule type" value="Genomic_DNA"/>
</dbReference>
<accession>A0A195B1S3</accession>
<organism evidence="1 2">
    <name type="scientific">Atta colombica</name>
    <dbReference type="NCBI Taxonomy" id="520822"/>
    <lineage>
        <taxon>Eukaryota</taxon>
        <taxon>Metazoa</taxon>
        <taxon>Ecdysozoa</taxon>
        <taxon>Arthropoda</taxon>
        <taxon>Hexapoda</taxon>
        <taxon>Insecta</taxon>
        <taxon>Pterygota</taxon>
        <taxon>Neoptera</taxon>
        <taxon>Endopterygota</taxon>
        <taxon>Hymenoptera</taxon>
        <taxon>Apocrita</taxon>
        <taxon>Aculeata</taxon>
        <taxon>Formicoidea</taxon>
        <taxon>Formicidae</taxon>
        <taxon>Myrmicinae</taxon>
        <taxon>Atta</taxon>
    </lineage>
</organism>
<dbReference type="Gene3D" id="2.60.40.1730">
    <property type="entry name" value="tricorn interacting facor f3 domain"/>
    <property type="match status" value="1"/>
</dbReference>
<keyword evidence="2" id="KW-1185">Reference proteome</keyword>
<dbReference type="AlphaFoldDB" id="A0A195B1S3"/>
<evidence type="ECO:0000313" key="1">
    <source>
        <dbReference type="EMBL" id="KYM78423.1"/>
    </source>
</evidence>
<protein>
    <submittedName>
        <fullName evidence="1">Uncharacterized protein</fullName>
    </submittedName>
</protein>
<dbReference type="InterPro" id="IPR042097">
    <property type="entry name" value="Aminopeptidase_N-like_N_sf"/>
</dbReference>
<reference evidence="1 2" key="1">
    <citation type="submission" date="2015-09" db="EMBL/GenBank/DDBJ databases">
        <title>Atta colombica WGS genome.</title>
        <authorList>
            <person name="Nygaard S."/>
            <person name="Hu H."/>
            <person name="Boomsma J."/>
            <person name="Zhang G."/>
        </authorList>
    </citation>
    <scope>NUCLEOTIDE SEQUENCE [LARGE SCALE GENOMIC DNA]</scope>
    <source>
        <strain evidence="1">Treedump-2</strain>
        <tissue evidence="1">Whole body</tissue>
    </source>
</reference>
<dbReference type="SUPFAM" id="SSF63737">
    <property type="entry name" value="Leukotriene A4 hydrolase N-terminal domain"/>
    <property type="match status" value="1"/>
</dbReference>
<gene>
    <name evidence="1" type="ORF">ALC53_11078</name>
</gene>
<name>A0A195B1S3_9HYME</name>
<evidence type="ECO:0000313" key="2">
    <source>
        <dbReference type="Proteomes" id="UP000078540"/>
    </source>
</evidence>
<sequence>YDISLILNLEEGSFTFHGECSVKIEIRNTLLNNISLHSKELEVNEMATTLINDNSTVYKHKHSYNNVTDILTLNFENAISLGLYTLNMKLALYLSIVFTKLVL</sequence>
<proteinExistence type="predicted"/>
<dbReference type="Proteomes" id="UP000078540">
    <property type="component" value="Unassembled WGS sequence"/>
</dbReference>
<feature type="non-terminal residue" evidence="1">
    <location>
        <position position="1"/>
    </location>
</feature>